<feature type="transmembrane region" description="Helical" evidence="8">
    <location>
        <begin position="500"/>
        <end position="529"/>
    </location>
</feature>
<dbReference type="InterPro" id="IPR035892">
    <property type="entry name" value="C2_domain_sf"/>
</dbReference>
<dbReference type="Proteomes" id="UP000825935">
    <property type="component" value="Chromosome 30"/>
</dbReference>
<reference evidence="10" key="1">
    <citation type="submission" date="2021-08" db="EMBL/GenBank/DDBJ databases">
        <title>WGS assembly of Ceratopteris richardii.</title>
        <authorList>
            <person name="Marchant D.B."/>
            <person name="Chen G."/>
            <person name="Jenkins J."/>
            <person name="Shu S."/>
            <person name="Leebens-Mack J."/>
            <person name="Grimwood J."/>
            <person name="Schmutz J."/>
            <person name="Soltis P."/>
            <person name="Soltis D."/>
            <person name="Chen Z.-H."/>
        </authorList>
    </citation>
    <scope>NUCLEOTIDE SEQUENCE</scope>
    <source>
        <strain evidence="10">Whitten #5841</strain>
        <tissue evidence="10">Leaf</tissue>
    </source>
</reference>
<evidence type="ECO:0000256" key="7">
    <source>
        <dbReference type="SAM" id="MobiDB-lite"/>
    </source>
</evidence>
<evidence type="ECO:0000256" key="5">
    <source>
        <dbReference type="ARBA" id="ARBA00022989"/>
    </source>
</evidence>
<keyword evidence="11" id="KW-1185">Reference proteome</keyword>
<dbReference type="PROSITE" id="PS50004">
    <property type="entry name" value="C2"/>
    <property type="match status" value="2"/>
</dbReference>
<organism evidence="10 11">
    <name type="scientific">Ceratopteris richardii</name>
    <name type="common">Triangle waterfern</name>
    <dbReference type="NCBI Taxonomy" id="49495"/>
    <lineage>
        <taxon>Eukaryota</taxon>
        <taxon>Viridiplantae</taxon>
        <taxon>Streptophyta</taxon>
        <taxon>Embryophyta</taxon>
        <taxon>Tracheophyta</taxon>
        <taxon>Polypodiopsida</taxon>
        <taxon>Polypodiidae</taxon>
        <taxon>Polypodiales</taxon>
        <taxon>Pteridineae</taxon>
        <taxon>Pteridaceae</taxon>
        <taxon>Parkerioideae</taxon>
        <taxon>Ceratopteris</taxon>
    </lineage>
</organism>
<dbReference type="Gene3D" id="2.60.40.150">
    <property type="entry name" value="C2 domain"/>
    <property type="match status" value="2"/>
</dbReference>
<evidence type="ECO:0000256" key="8">
    <source>
        <dbReference type="SAM" id="Phobius"/>
    </source>
</evidence>
<dbReference type="InterPro" id="IPR047259">
    <property type="entry name" value="QUIRKY-like"/>
</dbReference>
<feature type="compositionally biased region" description="Basic and acidic residues" evidence="7">
    <location>
        <begin position="175"/>
        <end position="198"/>
    </location>
</feature>
<dbReference type="SMART" id="SM00239">
    <property type="entry name" value="C2"/>
    <property type="match status" value="2"/>
</dbReference>
<dbReference type="InterPro" id="IPR047255">
    <property type="entry name" value="C2D_MCTP_PRT_plant"/>
</dbReference>
<keyword evidence="5 8" id="KW-1133">Transmembrane helix</keyword>
<dbReference type="InterPro" id="IPR000008">
    <property type="entry name" value="C2_dom"/>
</dbReference>
<dbReference type="AlphaFoldDB" id="A0A8T2QZ43"/>
<dbReference type="CDD" id="cd08379">
    <property type="entry name" value="C2D_MCTP_PRT_plant"/>
    <property type="match status" value="1"/>
</dbReference>
<dbReference type="Pfam" id="PF08372">
    <property type="entry name" value="PRT_C"/>
    <property type="match status" value="1"/>
</dbReference>
<feature type="region of interest" description="Disordered" evidence="7">
    <location>
        <begin position="175"/>
        <end position="208"/>
    </location>
</feature>
<protein>
    <recommendedName>
        <fullName evidence="9">C2 domain-containing protein</fullName>
    </recommendedName>
</protein>
<comment type="subcellular location">
    <subcellularLocation>
        <location evidence="1">Membrane</location>
        <topology evidence="1">Multi-pass membrane protein</topology>
    </subcellularLocation>
</comment>
<evidence type="ECO:0000313" key="11">
    <source>
        <dbReference type="Proteomes" id="UP000825935"/>
    </source>
</evidence>
<evidence type="ECO:0000256" key="2">
    <source>
        <dbReference type="ARBA" id="ARBA00007923"/>
    </source>
</evidence>
<evidence type="ECO:0000256" key="4">
    <source>
        <dbReference type="ARBA" id="ARBA00022737"/>
    </source>
</evidence>
<comment type="caution">
    <text evidence="10">The sequence shown here is derived from an EMBL/GenBank/DDBJ whole genome shotgun (WGS) entry which is preliminary data.</text>
</comment>
<name>A0A8T2QZ43_CERRI</name>
<evidence type="ECO:0000259" key="9">
    <source>
        <dbReference type="PROSITE" id="PS50004"/>
    </source>
</evidence>
<proteinExistence type="inferred from homology"/>
<dbReference type="OMA" id="ICVFDNA"/>
<keyword evidence="3 8" id="KW-0812">Transmembrane</keyword>
<evidence type="ECO:0000256" key="6">
    <source>
        <dbReference type="ARBA" id="ARBA00023136"/>
    </source>
</evidence>
<dbReference type="GO" id="GO:0016020">
    <property type="term" value="C:membrane"/>
    <property type="evidence" value="ECO:0007669"/>
    <property type="project" value="UniProtKB-SubCell"/>
</dbReference>
<comment type="similarity">
    <text evidence="2">Belongs to the MCTP family.</text>
</comment>
<dbReference type="PANTHER" id="PTHR31425">
    <property type="entry name" value="PHOSPHORIBOSYLANTHRANILATE TRANSFERASE ISOFORM 1"/>
    <property type="match status" value="1"/>
</dbReference>
<dbReference type="Pfam" id="PF00168">
    <property type="entry name" value="C2"/>
    <property type="match status" value="2"/>
</dbReference>
<dbReference type="FunFam" id="2.60.40.150:FF:000090">
    <property type="entry name" value="C2 domain-containing protein"/>
    <property type="match status" value="1"/>
</dbReference>
<accession>A0A8T2QZ43</accession>
<evidence type="ECO:0000256" key="1">
    <source>
        <dbReference type="ARBA" id="ARBA00004141"/>
    </source>
</evidence>
<dbReference type="SUPFAM" id="SSF49562">
    <property type="entry name" value="C2 domain (Calcium/lipid-binding domain, CaLB)"/>
    <property type="match status" value="2"/>
</dbReference>
<feature type="transmembrane region" description="Helical" evidence="8">
    <location>
        <begin position="611"/>
        <end position="641"/>
    </location>
</feature>
<evidence type="ECO:0000313" key="10">
    <source>
        <dbReference type="EMBL" id="KAH7289412.1"/>
    </source>
</evidence>
<feature type="domain" description="C2" evidence="9">
    <location>
        <begin position="53"/>
        <end position="178"/>
    </location>
</feature>
<dbReference type="OrthoDB" id="892094at2759"/>
<gene>
    <name evidence="10" type="ORF">KP509_30G000500</name>
</gene>
<feature type="domain" description="C2" evidence="9">
    <location>
        <begin position="233"/>
        <end position="367"/>
    </location>
</feature>
<keyword evidence="6 8" id="KW-0472">Membrane</keyword>
<dbReference type="InterPro" id="IPR013583">
    <property type="entry name" value="MCTP_C"/>
</dbReference>
<dbReference type="PANTHER" id="PTHR31425:SF50">
    <property type="entry name" value="FT-INTERACTING PROTEIN 3-RELATED"/>
    <property type="match status" value="1"/>
</dbReference>
<keyword evidence="4" id="KW-0677">Repeat</keyword>
<sequence>MSEIPTRKPPDSPLAPQWYRLEARKEEKRAKGEIMLAIWLGTQADEAFPDAWQSDTGGIALNRSKVYISPRLWYLRIELLRAQDLFPPGKDVRGDVFAFVDLGPGQAHFRPAIRRGGSAAFHGGEIIFVVAEPFAEQLVIKVVHKVSKDKDELIGVVRLPLYNVAKRHDRKPVEARWVDIQKEKKPDDAPPANGKKDGAPAPPAKNGPKFTSRLQIAVSLDGGYHVLDETTHHTSDVQPTDRRLWKPAMGILELGILAAYALLPTKTRDGRGTADAYCIAKYGKKWIRTRTVVGSLSPQWHEQYTWEVYDPCTVLTVGVFDNHILNEENKKQQQNGGGGPPPRDAIIGKLRIRLSTLRTDRTYTHSYPLISLERSGVKRKGELEIAVRFSCTSQFHLLHAYVNPLLPKLHYTEPLSVRQVEGLRRIATNILIAYLHRSEPPIRPEVVRYMLDADARTWSYRKTKATWKRMLNVFSSLRNLYLWFRDVCYWKSKVTTIFVFFLYMILVCFPEQILPTLFLYMCLIGAWHWRYQPSHPPHMDIRLSQAAQTLDDELDEEFDTYPSSKPPEVVRARYDRLRSLASRIQIFFSDMVTQLERFNALLSWRDPRATAIFTLFCFVIAIILYVTPLRLVGVLFGLYIFRPPRFRGRMPHPATNFFRRLPALSDCIL</sequence>
<dbReference type="EMBL" id="CM035435">
    <property type="protein sequence ID" value="KAH7289412.1"/>
    <property type="molecule type" value="Genomic_DNA"/>
</dbReference>
<evidence type="ECO:0000256" key="3">
    <source>
        <dbReference type="ARBA" id="ARBA00022692"/>
    </source>
</evidence>